<name>A0A383V9G7_TETOB</name>
<feature type="compositionally biased region" description="Low complexity" evidence="5">
    <location>
        <begin position="236"/>
        <end position="253"/>
    </location>
</feature>
<accession>A0A383V9G7</accession>
<evidence type="ECO:0000256" key="5">
    <source>
        <dbReference type="SAM" id="MobiDB-lite"/>
    </source>
</evidence>
<dbReference type="EMBL" id="FNXT01000158">
    <property type="protein sequence ID" value="SZX61593.1"/>
    <property type="molecule type" value="Genomic_DNA"/>
</dbReference>
<dbReference type="InterPro" id="IPR002893">
    <property type="entry name" value="Znf_MYND"/>
</dbReference>
<protein>
    <recommendedName>
        <fullName evidence="6">MYND-type domain-containing protein</fullName>
    </recommendedName>
</protein>
<keyword evidence="1" id="KW-0479">Metal-binding</keyword>
<organism evidence="7 8">
    <name type="scientific">Tetradesmus obliquus</name>
    <name type="common">Green alga</name>
    <name type="synonym">Acutodesmus obliquus</name>
    <dbReference type="NCBI Taxonomy" id="3088"/>
    <lineage>
        <taxon>Eukaryota</taxon>
        <taxon>Viridiplantae</taxon>
        <taxon>Chlorophyta</taxon>
        <taxon>core chlorophytes</taxon>
        <taxon>Chlorophyceae</taxon>
        <taxon>CS clade</taxon>
        <taxon>Sphaeropleales</taxon>
        <taxon>Scenedesmaceae</taxon>
        <taxon>Tetradesmus</taxon>
    </lineage>
</organism>
<evidence type="ECO:0000256" key="3">
    <source>
        <dbReference type="ARBA" id="ARBA00022833"/>
    </source>
</evidence>
<feature type="region of interest" description="Disordered" evidence="5">
    <location>
        <begin position="65"/>
        <end position="91"/>
    </location>
</feature>
<feature type="domain" description="MYND-type" evidence="6">
    <location>
        <begin position="676"/>
        <end position="725"/>
    </location>
</feature>
<feature type="compositionally biased region" description="Low complexity" evidence="5">
    <location>
        <begin position="287"/>
        <end position="299"/>
    </location>
</feature>
<dbReference type="AlphaFoldDB" id="A0A383V9G7"/>
<evidence type="ECO:0000313" key="7">
    <source>
        <dbReference type="EMBL" id="SZX61593.1"/>
    </source>
</evidence>
<evidence type="ECO:0000256" key="2">
    <source>
        <dbReference type="ARBA" id="ARBA00022771"/>
    </source>
</evidence>
<feature type="region of interest" description="Disordered" evidence="5">
    <location>
        <begin position="232"/>
        <end position="256"/>
    </location>
</feature>
<evidence type="ECO:0000313" key="8">
    <source>
        <dbReference type="Proteomes" id="UP000256970"/>
    </source>
</evidence>
<keyword evidence="2 4" id="KW-0863">Zinc-finger</keyword>
<evidence type="ECO:0000256" key="4">
    <source>
        <dbReference type="PROSITE-ProRule" id="PRU00134"/>
    </source>
</evidence>
<dbReference type="Gene3D" id="6.10.140.2220">
    <property type="match status" value="1"/>
</dbReference>
<feature type="region of interest" description="Disordered" evidence="5">
    <location>
        <begin position="286"/>
        <end position="313"/>
    </location>
</feature>
<evidence type="ECO:0000259" key="6">
    <source>
        <dbReference type="PROSITE" id="PS50865"/>
    </source>
</evidence>
<dbReference type="Pfam" id="PF01753">
    <property type="entry name" value="zf-MYND"/>
    <property type="match status" value="1"/>
</dbReference>
<evidence type="ECO:0000256" key="1">
    <source>
        <dbReference type="ARBA" id="ARBA00022723"/>
    </source>
</evidence>
<reference evidence="7 8" key="1">
    <citation type="submission" date="2016-10" db="EMBL/GenBank/DDBJ databases">
        <authorList>
            <person name="Cai Z."/>
        </authorList>
    </citation>
    <scope>NUCLEOTIDE SEQUENCE [LARGE SCALE GENOMIC DNA]</scope>
</reference>
<sequence>MVEAAALFALEMIQQLQDDAHADWSCRDDVAPHLQRLKASSEFLLLVLLVLRAQMQQYQQAQQQRQQQRQARQGHSYDAAPASQAEQQQQQQQQQQVAEALLGSSAYRLWQQQEHVWQQHISTDDMLSTLAVLEHLLPYWLQQQAVPAAAANRLAMLQWLPAQLLQLAGAYGVTSEQVAYRVGDRMMSRTAFQLADAALQCALRHCSEPEEVWQAALRQWALLVRQLLPNRPTTRSSSTGQAADGAGSSANASQPSISGPASILKDLLPELVGKLTSILRACEESNNRSSSSSSSSSSRGSGGGGGSGSSSDQRLSLAMEVTAALESCMRALAAVELDHSVDDAAANMVAMHLNAGAAAASQLQCLLLPSSGSSSIEANHIWALLQQAQLPLLCSVIKAFPASKSVEWSYRETSQPSQFAIKPRITEGTDQGVAAAWKQLAALSFERTMALGNDRASSSSTLADLLPVLLLLARWLRVRALQLQRACDFARNDLDVLRNFTDTASSRSSPASAQDLEQMFAAGFEASGRDMQAAVEFVGTAASNAAGHLGCIQGLARCCCGEHSEAAGAMQQLRSRSLDMWGEASTVCSTLSYALLLPDALLAQGRTLAPSPGPTFGDSSSSDAEHERCRAQFAAATSCEQLWHVLCSYGALQQLPQDALQLSEQLLAGLPVGWCCNNPGCSNSDGPSERALVARRGCVCSGCRTARYCSRACQSAHWKQHKPVCRTLSAAAAATPDPAPLPAAAALAALVAAAGAGPSSHGSSFRPVL</sequence>
<keyword evidence="8" id="KW-1185">Reference proteome</keyword>
<dbReference type="GO" id="GO:0008270">
    <property type="term" value="F:zinc ion binding"/>
    <property type="evidence" value="ECO:0007669"/>
    <property type="project" value="UniProtKB-KW"/>
</dbReference>
<gene>
    <name evidence="7" type="ORF">BQ4739_LOCUS2099</name>
</gene>
<dbReference type="Proteomes" id="UP000256970">
    <property type="component" value="Unassembled WGS sequence"/>
</dbReference>
<dbReference type="PROSITE" id="PS50865">
    <property type="entry name" value="ZF_MYND_2"/>
    <property type="match status" value="1"/>
</dbReference>
<proteinExistence type="predicted"/>
<dbReference type="SUPFAM" id="SSF144232">
    <property type="entry name" value="HIT/MYND zinc finger-like"/>
    <property type="match status" value="1"/>
</dbReference>
<keyword evidence="3" id="KW-0862">Zinc</keyword>